<evidence type="ECO:0000256" key="3">
    <source>
        <dbReference type="ARBA" id="ARBA00022538"/>
    </source>
</evidence>
<dbReference type="InterPro" id="IPR014756">
    <property type="entry name" value="Ig_E-set"/>
</dbReference>
<dbReference type="GO" id="GO:0034765">
    <property type="term" value="P:regulation of monoatomic ion transmembrane transport"/>
    <property type="evidence" value="ECO:0007669"/>
    <property type="project" value="TreeGrafter"/>
</dbReference>
<gene>
    <name evidence="14" type="ORF">CGI_10008036</name>
</gene>
<dbReference type="Gene3D" id="2.60.40.1400">
    <property type="entry name" value="G protein-activated inward rectifier potassium channel 1"/>
    <property type="match status" value="1"/>
</dbReference>
<feature type="domain" description="Inward rectifier potassium channel C-terminal" evidence="13">
    <location>
        <begin position="172"/>
        <end position="332"/>
    </location>
</feature>
<dbReference type="PANTHER" id="PTHR11767">
    <property type="entry name" value="INWARD RECTIFIER POTASSIUM CHANNEL"/>
    <property type="match status" value="1"/>
</dbReference>
<dbReference type="PRINTS" id="PR01320">
    <property type="entry name" value="KIRCHANNEL"/>
</dbReference>
<evidence type="ECO:0000256" key="10">
    <source>
        <dbReference type="ARBA" id="ARBA00023303"/>
    </source>
</evidence>
<evidence type="ECO:0000256" key="7">
    <source>
        <dbReference type="ARBA" id="ARBA00022989"/>
    </source>
</evidence>
<dbReference type="InParanoid" id="K1PDP6"/>
<keyword evidence="6 11" id="KW-0630">Potassium</keyword>
<evidence type="ECO:0000259" key="13">
    <source>
        <dbReference type="Pfam" id="PF17655"/>
    </source>
</evidence>
<dbReference type="EMBL" id="JH816927">
    <property type="protein sequence ID" value="EKC19653.1"/>
    <property type="molecule type" value="Genomic_DNA"/>
</dbReference>
<dbReference type="InterPro" id="IPR040445">
    <property type="entry name" value="Kir_TM"/>
</dbReference>
<dbReference type="PANTHER" id="PTHR11767:SF102">
    <property type="entry name" value="INWARDLY RECTIFYING POTASSIUM CHANNEL 1, ISOFORM F"/>
    <property type="match status" value="1"/>
</dbReference>
<evidence type="ECO:0000256" key="2">
    <source>
        <dbReference type="ARBA" id="ARBA00022448"/>
    </source>
</evidence>
<feature type="domain" description="Potassium channel inwardly rectifying transmembrane" evidence="12">
    <location>
        <begin position="23"/>
        <end position="164"/>
    </location>
</feature>
<evidence type="ECO:0000256" key="11">
    <source>
        <dbReference type="RuleBase" id="RU003822"/>
    </source>
</evidence>
<dbReference type="SUPFAM" id="SSF81324">
    <property type="entry name" value="Voltage-gated potassium channels"/>
    <property type="match status" value="1"/>
</dbReference>
<evidence type="ECO:0000256" key="1">
    <source>
        <dbReference type="ARBA" id="ARBA00004141"/>
    </source>
</evidence>
<dbReference type="InterPro" id="IPR016449">
    <property type="entry name" value="K_chnl_inward-rec_Kir"/>
</dbReference>
<dbReference type="GO" id="GO:0034702">
    <property type="term" value="C:monoatomic ion channel complex"/>
    <property type="evidence" value="ECO:0007669"/>
    <property type="project" value="UniProtKB-KW"/>
</dbReference>
<protein>
    <submittedName>
        <fullName evidence="14">ATP-sensitive inward rectifier potassium channel 11</fullName>
    </submittedName>
</protein>
<evidence type="ECO:0000256" key="5">
    <source>
        <dbReference type="ARBA" id="ARBA00022882"/>
    </source>
</evidence>
<dbReference type="AlphaFoldDB" id="K1PDP6"/>
<keyword evidence="10 11" id="KW-0407">Ion channel</keyword>
<evidence type="ECO:0000259" key="12">
    <source>
        <dbReference type="Pfam" id="PF01007"/>
    </source>
</evidence>
<evidence type="ECO:0000256" key="9">
    <source>
        <dbReference type="ARBA" id="ARBA00023136"/>
    </source>
</evidence>
<dbReference type="GO" id="GO:0005242">
    <property type="term" value="F:inward rectifier potassium channel activity"/>
    <property type="evidence" value="ECO:0007669"/>
    <property type="project" value="InterPro"/>
</dbReference>
<keyword evidence="8 11" id="KW-0406">Ion transport</keyword>
<dbReference type="InterPro" id="IPR041647">
    <property type="entry name" value="IRK_C"/>
</dbReference>
<dbReference type="Gene3D" id="1.10.287.70">
    <property type="match status" value="1"/>
</dbReference>
<accession>K1PDP6</accession>
<keyword evidence="9" id="KW-0472">Membrane</keyword>
<evidence type="ECO:0000256" key="8">
    <source>
        <dbReference type="ARBA" id="ARBA00023065"/>
    </source>
</evidence>
<dbReference type="GO" id="GO:1990573">
    <property type="term" value="P:potassium ion import across plasma membrane"/>
    <property type="evidence" value="ECO:0007669"/>
    <property type="project" value="TreeGrafter"/>
</dbReference>
<proteinExistence type="inferred from homology"/>
<keyword evidence="5 11" id="KW-0851">Voltage-gated channel</keyword>
<keyword evidence="2 11" id="KW-0813">Transport</keyword>
<dbReference type="Pfam" id="PF17655">
    <property type="entry name" value="IRK_C"/>
    <property type="match status" value="1"/>
</dbReference>
<keyword evidence="4 11" id="KW-0812">Transmembrane</keyword>
<dbReference type="HOGENOM" id="CLU_022738_3_3_1"/>
<comment type="subcellular location">
    <subcellularLocation>
        <location evidence="1 11">Membrane</location>
        <topology evidence="1 11">Multi-pass membrane protein</topology>
    </subcellularLocation>
</comment>
<comment type="similarity">
    <text evidence="11">Belongs to the inward rectifier-type potassium channel (TC 1.A.2.1) family.</text>
</comment>
<dbReference type="SUPFAM" id="SSF81296">
    <property type="entry name" value="E set domains"/>
    <property type="match status" value="1"/>
</dbReference>
<keyword evidence="3 11" id="KW-0633">Potassium transport</keyword>
<evidence type="ECO:0000313" key="14">
    <source>
        <dbReference type="EMBL" id="EKC19653.1"/>
    </source>
</evidence>
<name>K1PDP6_MAGGI</name>
<keyword evidence="7" id="KW-1133">Transmembrane helix</keyword>
<dbReference type="GO" id="GO:0005886">
    <property type="term" value="C:plasma membrane"/>
    <property type="evidence" value="ECO:0007669"/>
    <property type="project" value="TreeGrafter"/>
</dbReference>
<reference evidence="14" key="1">
    <citation type="journal article" date="2012" name="Nature">
        <title>The oyster genome reveals stress adaptation and complexity of shell formation.</title>
        <authorList>
            <person name="Zhang G."/>
            <person name="Fang X."/>
            <person name="Guo X."/>
            <person name="Li L."/>
            <person name="Luo R."/>
            <person name="Xu F."/>
            <person name="Yang P."/>
            <person name="Zhang L."/>
            <person name="Wang X."/>
            <person name="Qi H."/>
            <person name="Xiong Z."/>
            <person name="Que H."/>
            <person name="Xie Y."/>
            <person name="Holland P.W."/>
            <person name="Paps J."/>
            <person name="Zhu Y."/>
            <person name="Wu F."/>
            <person name="Chen Y."/>
            <person name="Wang J."/>
            <person name="Peng C."/>
            <person name="Meng J."/>
            <person name="Yang L."/>
            <person name="Liu J."/>
            <person name="Wen B."/>
            <person name="Zhang N."/>
            <person name="Huang Z."/>
            <person name="Zhu Q."/>
            <person name="Feng Y."/>
            <person name="Mount A."/>
            <person name="Hedgecock D."/>
            <person name="Xu Z."/>
            <person name="Liu Y."/>
            <person name="Domazet-Loso T."/>
            <person name="Du Y."/>
            <person name="Sun X."/>
            <person name="Zhang S."/>
            <person name="Liu B."/>
            <person name="Cheng P."/>
            <person name="Jiang X."/>
            <person name="Li J."/>
            <person name="Fan D."/>
            <person name="Wang W."/>
            <person name="Fu W."/>
            <person name="Wang T."/>
            <person name="Wang B."/>
            <person name="Zhang J."/>
            <person name="Peng Z."/>
            <person name="Li Y."/>
            <person name="Li N."/>
            <person name="Wang J."/>
            <person name="Chen M."/>
            <person name="He Y."/>
            <person name="Tan F."/>
            <person name="Song X."/>
            <person name="Zheng Q."/>
            <person name="Huang R."/>
            <person name="Yang H."/>
            <person name="Du X."/>
            <person name="Chen L."/>
            <person name="Yang M."/>
            <person name="Gaffney P.M."/>
            <person name="Wang S."/>
            <person name="Luo L."/>
            <person name="She Z."/>
            <person name="Ming Y."/>
            <person name="Huang W."/>
            <person name="Zhang S."/>
            <person name="Huang B."/>
            <person name="Zhang Y."/>
            <person name="Qu T."/>
            <person name="Ni P."/>
            <person name="Miao G."/>
            <person name="Wang J."/>
            <person name="Wang Q."/>
            <person name="Steinberg C.E."/>
            <person name="Wang H."/>
            <person name="Li N."/>
            <person name="Qian L."/>
            <person name="Zhang G."/>
            <person name="Li Y."/>
            <person name="Yang H."/>
            <person name="Liu X."/>
            <person name="Wang J."/>
            <person name="Yin Y."/>
            <person name="Wang J."/>
        </authorList>
    </citation>
    <scope>NUCLEOTIDE SEQUENCE [LARGE SCALE GENOMIC DNA]</scope>
    <source>
        <strain evidence="14">05x7-T-G4-1.051#20</strain>
    </source>
</reference>
<dbReference type="InterPro" id="IPR013518">
    <property type="entry name" value="K_chnl_inward-rec_Kir_cyto"/>
</dbReference>
<evidence type="ECO:0000256" key="6">
    <source>
        <dbReference type="ARBA" id="ARBA00022958"/>
    </source>
</evidence>
<dbReference type="Pfam" id="PF01007">
    <property type="entry name" value="IRK"/>
    <property type="match status" value="1"/>
</dbReference>
<organism evidence="14">
    <name type="scientific">Magallana gigas</name>
    <name type="common">Pacific oyster</name>
    <name type="synonym">Crassostrea gigas</name>
    <dbReference type="NCBI Taxonomy" id="29159"/>
    <lineage>
        <taxon>Eukaryota</taxon>
        <taxon>Metazoa</taxon>
        <taxon>Spiralia</taxon>
        <taxon>Lophotrochozoa</taxon>
        <taxon>Mollusca</taxon>
        <taxon>Bivalvia</taxon>
        <taxon>Autobranchia</taxon>
        <taxon>Pteriomorphia</taxon>
        <taxon>Ostreida</taxon>
        <taxon>Ostreoidea</taxon>
        <taxon>Ostreidae</taxon>
        <taxon>Magallana</taxon>
    </lineage>
</organism>
<sequence>MDSCVRPRADSGTDMEDDKRRLVSKQGNYRVRLENVDTNILKNYLRDAFTTLLDAKWRWILLIFVMGFILTWTVFACFYLLFSYINGDSLDTLDSYDHDHCITNVYDFTTAFLFSVETQHTIGYGSRASTTACPHVVLLVFLQFIFGIGVQCLTAALVFTKLQRSKKRGDAIIFSQQACMGIVDGKWQLMVRVGDFRRSHLVDVKGAGKLIKRTPISNTNQEFLDLVPIDFKSEGGGDTLTLLWPAVLYHTIDENSPLWPPENLHLFGDFSELIVTIEGVIESTSRVIQVRTSYLPDEIVMGCKFQTINPGIDEDGKYHCSYFDINTMCPVMQNTPRGRRRVDYLNEQFMDLCDWSREITLWRELKSRKICGDIRFDPLLKTAPLCVMDQLAGDPRVAVCAAKYWKTSEWSSYFTSVNDNILYIVSYIVCRDFACVVMSC</sequence>
<evidence type="ECO:0000256" key="4">
    <source>
        <dbReference type="ARBA" id="ARBA00022692"/>
    </source>
</evidence>